<protein>
    <recommendedName>
        <fullName evidence="5">TLC domain-containing protein</fullName>
    </recommendedName>
</protein>
<feature type="region of interest" description="Disordered" evidence="1">
    <location>
        <begin position="480"/>
        <end position="521"/>
    </location>
</feature>
<gene>
    <name evidence="3" type="ORF">PG993_008876</name>
</gene>
<feature type="transmembrane region" description="Helical" evidence="2">
    <location>
        <begin position="167"/>
        <end position="188"/>
    </location>
</feature>
<feature type="transmembrane region" description="Helical" evidence="2">
    <location>
        <begin position="142"/>
        <end position="160"/>
    </location>
</feature>
<keyword evidence="4" id="KW-1185">Reference proteome</keyword>
<keyword evidence="2" id="KW-0472">Membrane</keyword>
<evidence type="ECO:0000256" key="1">
    <source>
        <dbReference type="SAM" id="MobiDB-lite"/>
    </source>
</evidence>
<feature type="transmembrane region" description="Helical" evidence="2">
    <location>
        <begin position="45"/>
        <end position="67"/>
    </location>
</feature>
<comment type="caution">
    <text evidence="3">The sequence shown here is derived from an EMBL/GenBank/DDBJ whole genome shotgun (WGS) entry which is preliminary data.</text>
</comment>
<proteinExistence type="predicted"/>
<feature type="transmembrane region" description="Helical" evidence="2">
    <location>
        <begin position="200"/>
        <end position="224"/>
    </location>
</feature>
<name>A0ABR1SPZ7_9PEZI</name>
<feature type="transmembrane region" description="Helical" evidence="2">
    <location>
        <begin position="269"/>
        <end position="287"/>
    </location>
</feature>
<keyword evidence="2" id="KW-1133">Transmembrane helix</keyword>
<feature type="transmembrane region" description="Helical" evidence="2">
    <location>
        <begin position="103"/>
        <end position="122"/>
    </location>
</feature>
<accession>A0ABR1SPZ7</accession>
<dbReference type="Proteomes" id="UP001444661">
    <property type="component" value="Unassembled WGS sequence"/>
</dbReference>
<dbReference type="EMBL" id="JAQQWK010000008">
    <property type="protein sequence ID" value="KAK8036262.1"/>
    <property type="molecule type" value="Genomic_DNA"/>
</dbReference>
<evidence type="ECO:0000256" key="2">
    <source>
        <dbReference type="SAM" id="Phobius"/>
    </source>
</evidence>
<feature type="transmembrane region" description="Helical" evidence="2">
    <location>
        <begin position="244"/>
        <end position="263"/>
    </location>
</feature>
<evidence type="ECO:0000313" key="4">
    <source>
        <dbReference type="Proteomes" id="UP001444661"/>
    </source>
</evidence>
<feature type="region of interest" description="Disordered" evidence="1">
    <location>
        <begin position="591"/>
        <end position="632"/>
    </location>
</feature>
<sequence length="722" mass="79260">MDSHTSFDMPASGVGSTPEHASADPVQSALGAVYLSKIERMPREAVAQAVLPFAPLLLAFFSIGYVYMNKLLHSAILPRIYGRLFTDQDDGHRFGFAMHHNMLVTHGLLILLSIVPTMRILVGDAFYSDPLVSGSTVTIGDYLVFIALAYCGGYLGDLFLYREYPSLLAKLHHVAVLLVALTTLGILGDVEKNRSAIVSSYMILVWYTWDMVSELPLHAGLIIWRCVRNYASAPALSKMMRYLALWRLAAVLAELGVTVYLMYSAWRKFSTVWTVLAPMACWLWFYLQLQSAHTLYGISSRIRREHAVGARSDKENDNAMSLEEEGGPPRSGMLFTDPAYVGLTLGTTLLSYTHASGTRSHLHLLVAGGLATGAAMLLVRYFTQDSTGMAGLAARASPDGKVMFKPLDRRGLAPGMKRWDPLPRRAQRSVANSAGFTTAVAESVHLAHDVAPAPSEQSSFSRLFPRYKFGPVTAKDFFGPLTPGPIFTEDRRRDQISSRSEGGEGGIGDVTAPSAEDSSSGLLSRRHQYCKLNSNGCLKLTFRDVETIPSPEEQAGNNGALDMDTDTDPMMNNHRGIFTAVSEALRHVRGGTPAVDATAEEETEMEKQEDGTGENGSGLRQRRRRRRDEEPNTCIQDVARASGHSYDDMILAVQAGIDSNVMSVADLNRMAEELDCHVVNGEIQGNGGLRYKVGPTRFRRAEAKTRTSTSMNTPQWFAKMVD</sequence>
<organism evidence="3 4">
    <name type="scientific">Apiospora rasikravindrae</name>
    <dbReference type="NCBI Taxonomy" id="990691"/>
    <lineage>
        <taxon>Eukaryota</taxon>
        <taxon>Fungi</taxon>
        <taxon>Dikarya</taxon>
        <taxon>Ascomycota</taxon>
        <taxon>Pezizomycotina</taxon>
        <taxon>Sordariomycetes</taxon>
        <taxon>Xylariomycetidae</taxon>
        <taxon>Amphisphaeriales</taxon>
        <taxon>Apiosporaceae</taxon>
        <taxon>Apiospora</taxon>
    </lineage>
</organism>
<evidence type="ECO:0008006" key="5">
    <source>
        <dbReference type="Google" id="ProtNLM"/>
    </source>
</evidence>
<evidence type="ECO:0000313" key="3">
    <source>
        <dbReference type="EMBL" id="KAK8036262.1"/>
    </source>
</evidence>
<keyword evidence="2" id="KW-0812">Transmembrane</keyword>
<reference evidence="3 4" key="1">
    <citation type="submission" date="2023-01" db="EMBL/GenBank/DDBJ databases">
        <title>Analysis of 21 Apiospora genomes using comparative genomics revels a genus with tremendous synthesis potential of carbohydrate active enzymes and secondary metabolites.</title>
        <authorList>
            <person name="Sorensen T."/>
        </authorList>
    </citation>
    <scope>NUCLEOTIDE SEQUENCE [LARGE SCALE GENOMIC DNA]</scope>
    <source>
        <strain evidence="3 4">CBS 33761</strain>
    </source>
</reference>
<feature type="region of interest" description="Disordered" evidence="1">
    <location>
        <begin position="1"/>
        <end position="23"/>
    </location>
</feature>
<feature type="transmembrane region" description="Helical" evidence="2">
    <location>
        <begin position="362"/>
        <end position="382"/>
    </location>
</feature>